<gene>
    <name evidence="6" type="ORF">SAMN05660477_02268</name>
</gene>
<dbReference type="Gene3D" id="1.20.120.1630">
    <property type="match status" value="1"/>
</dbReference>
<dbReference type="InterPro" id="IPR007318">
    <property type="entry name" value="Phopholipid_MeTrfase"/>
</dbReference>
<organism evidence="6 7">
    <name type="scientific">Soonwooa buanensis</name>
    <dbReference type="NCBI Taxonomy" id="619805"/>
    <lineage>
        <taxon>Bacteria</taxon>
        <taxon>Pseudomonadati</taxon>
        <taxon>Bacteroidota</taxon>
        <taxon>Flavobacteriia</taxon>
        <taxon>Flavobacteriales</taxon>
        <taxon>Weeksellaceae</taxon>
        <taxon>Chryseobacterium group</taxon>
        <taxon>Soonwooa</taxon>
    </lineage>
</organism>
<sequence length="189" mass="21788">MGILQICFYSLMLAWLVTEIYYAISMRSGKQDKKGKDGHSLLILWIIIPLSIWTSISVSSIFNYPIASGDWLYWIGIILLFVGIVTRIIIIKNLGKYFTVDVSIKSDHAIKSDGFYTYVRHPSYAFSMLTFLGLGLALNNWVSLAIAFIPPFIAFSYRIFVEEKALIEQFGKNYEDYRLHTKKLIPFIY</sequence>
<dbReference type="InterPro" id="IPR052527">
    <property type="entry name" value="Metal_cation-efflux_comp"/>
</dbReference>
<dbReference type="STRING" id="619805.SAMN05660477_02268"/>
<proteinExistence type="predicted"/>
<dbReference type="PROSITE" id="PS50244">
    <property type="entry name" value="S5A_REDUCTASE"/>
    <property type="match status" value="1"/>
</dbReference>
<evidence type="ECO:0000256" key="2">
    <source>
        <dbReference type="ARBA" id="ARBA00022692"/>
    </source>
</evidence>
<dbReference type="AlphaFoldDB" id="A0A1T5FTS0"/>
<evidence type="ECO:0000256" key="1">
    <source>
        <dbReference type="ARBA" id="ARBA00004127"/>
    </source>
</evidence>
<protein>
    <submittedName>
        <fullName evidence="6">Protein-S-isoprenylcysteine O-methyltransferase Ste14</fullName>
    </submittedName>
</protein>
<reference evidence="6 7" key="1">
    <citation type="submission" date="2017-02" db="EMBL/GenBank/DDBJ databases">
        <authorList>
            <person name="Peterson S.W."/>
        </authorList>
    </citation>
    <scope>NUCLEOTIDE SEQUENCE [LARGE SCALE GENOMIC DNA]</scope>
    <source>
        <strain evidence="6 7">DSM 22323</strain>
    </source>
</reference>
<feature type="transmembrane region" description="Helical" evidence="5">
    <location>
        <begin position="6"/>
        <end position="24"/>
    </location>
</feature>
<dbReference type="PANTHER" id="PTHR43847:SF1">
    <property type="entry name" value="BLL3993 PROTEIN"/>
    <property type="match status" value="1"/>
</dbReference>
<keyword evidence="3 5" id="KW-1133">Transmembrane helix</keyword>
<accession>A0A1T5FTS0</accession>
<dbReference type="GO" id="GO:0032259">
    <property type="term" value="P:methylation"/>
    <property type="evidence" value="ECO:0007669"/>
    <property type="project" value="UniProtKB-KW"/>
</dbReference>
<dbReference type="GO" id="GO:0008168">
    <property type="term" value="F:methyltransferase activity"/>
    <property type="evidence" value="ECO:0007669"/>
    <property type="project" value="UniProtKB-KW"/>
</dbReference>
<keyword evidence="7" id="KW-1185">Reference proteome</keyword>
<evidence type="ECO:0000256" key="5">
    <source>
        <dbReference type="SAM" id="Phobius"/>
    </source>
</evidence>
<name>A0A1T5FTS0_9FLAO</name>
<keyword evidence="2 5" id="KW-0812">Transmembrane</keyword>
<feature type="transmembrane region" description="Helical" evidence="5">
    <location>
        <begin position="44"/>
        <end position="65"/>
    </location>
</feature>
<dbReference type="EMBL" id="FUYZ01000008">
    <property type="protein sequence ID" value="SKB99565.1"/>
    <property type="molecule type" value="Genomic_DNA"/>
</dbReference>
<dbReference type="PANTHER" id="PTHR43847">
    <property type="entry name" value="BLL3993 PROTEIN"/>
    <property type="match status" value="1"/>
</dbReference>
<dbReference type="Pfam" id="PF04191">
    <property type="entry name" value="PEMT"/>
    <property type="match status" value="1"/>
</dbReference>
<evidence type="ECO:0000256" key="3">
    <source>
        <dbReference type="ARBA" id="ARBA00022989"/>
    </source>
</evidence>
<evidence type="ECO:0000313" key="6">
    <source>
        <dbReference type="EMBL" id="SKB99565.1"/>
    </source>
</evidence>
<evidence type="ECO:0000313" key="7">
    <source>
        <dbReference type="Proteomes" id="UP000191112"/>
    </source>
</evidence>
<dbReference type="GO" id="GO:0012505">
    <property type="term" value="C:endomembrane system"/>
    <property type="evidence" value="ECO:0007669"/>
    <property type="project" value="UniProtKB-SubCell"/>
</dbReference>
<keyword evidence="6" id="KW-0489">Methyltransferase</keyword>
<evidence type="ECO:0000256" key="4">
    <source>
        <dbReference type="ARBA" id="ARBA00023136"/>
    </source>
</evidence>
<dbReference type="Proteomes" id="UP000191112">
    <property type="component" value="Unassembled WGS sequence"/>
</dbReference>
<keyword evidence="4 5" id="KW-0472">Membrane</keyword>
<feature type="transmembrane region" description="Helical" evidence="5">
    <location>
        <begin position="71"/>
        <end position="94"/>
    </location>
</feature>
<keyword evidence="6" id="KW-0808">Transferase</keyword>
<comment type="subcellular location">
    <subcellularLocation>
        <location evidence="1">Endomembrane system</location>
        <topology evidence="1">Multi-pass membrane protein</topology>
    </subcellularLocation>
</comment>